<dbReference type="Proteomes" id="UP000266426">
    <property type="component" value="Unassembled WGS sequence"/>
</dbReference>
<protein>
    <submittedName>
        <fullName evidence="1">Uncharacterized protein</fullName>
    </submittedName>
</protein>
<organism evidence="1 2">
    <name type="scientific">Candidatus Auribacter fodinae</name>
    <dbReference type="NCBI Taxonomy" id="2093366"/>
    <lineage>
        <taxon>Bacteria</taxon>
        <taxon>Pseudomonadati</taxon>
        <taxon>Candidatus Auribacterota</taxon>
        <taxon>Candidatus Auribacteria</taxon>
        <taxon>Candidatus Auribacterales</taxon>
        <taxon>Candidatus Auribacteraceae</taxon>
        <taxon>Candidatus Auribacter</taxon>
    </lineage>
</organism>
<sequence>MGRRLPVFPAYVAPKTPNHIRDLESGDGGVVETIRNFLSGAYDPTTGMLADYLAVGQHRVDKATNQLRNSILAAQGAQSVYGGSAGKQLNQALIDKIKDDLDREQVLLMDTLERIINNRKFGVGSGIDTIDSARDYAIKDAAMQNAYNANAWQAQAQQAVYSRNSANTLRNLLNPTSLRAADMIGSSAVGLYNYFFPQSL</sequence>
<gene>
    <name evidence="1" type="ORF">C4541_09185</name>
</gene>
<comment type="caution">
    <text evidence="1">The sequence shown here is derived from an EMBL/GenBank/DDBJ whole genome shotgun (WGS) entry which is preliminary data.</text>
</comment>
<accession>A0A3A4QZV2</accession>
<dbReference type="EMBL" id="QZJZ01000073">
    <property type="protein sequence ID" value="RJP57903.1"/>
    <property type="molecule type" value="Genomic_DNA"/>
</dbReference>
<dbReference type="AlphaFoldDB" id="A0A3A4QZV2"/>
<name>A0A3A4QZV2_9BACT</name>
<evidence type="ECO:0000313" key="2">
    <source>
        <dbReference type="Proteomes" id="UP000266426"/>
    </source>
</evidence>
<proteinExistence type="predicted"/>
<evidence type="ECO:0000313" key="1">
    <source>
        <dbReference type="EMBL" id="RJP57903.1"/>
    </source>
</evidence>
<reference evidence="1 2" key="1">
    <citation type="journal article" date="2017" name="ISME J.">
        <title>Energy and carbon metabolisms in a deep terrestrial subsurface fluid microbial community.</title>
        <authorList>
            <person name="Momper L."/>
            <person name="Jungbluth S.P."/>
            <person name="Lee M.D."/>
            <person name="Amend J.P."/>
        </authorList>
    </citation>
    <scope>NUCLEOTIDE SEQUENCE [LARGE SCALE GENOMIC DNA]</scope>
    <source>
        <strain evidence="1">SURF_26</strain>
    </source>
</reference>